<gene>
    <name evidence="1" type="ORF">PHMEG_00013489</name>
</gene>
<dbReference type="EMBL" id="NBNE01001636">
    <property type="protein sequence ID" value="OWZ13228.1"/>
    <property type="molecule type" value="Genomic_DNA"/>
</dbReference>
<comment type="caution">
    <text evidence="1">The sequence shown here is derived from an EMBL/GenBank/DDBJ whole genome shotgun (WGS) entry which is preliminary data.</text>
</comment>
<evidence type="ECO:0000313" key="1">
    <source>
        <dbReference type="EMBL" id="OWZ13228.1"/>
    </source>
</evidence>
<dbReference type="Proteomes" id="UP000198211">
    <property type="component" value="Unassembled WGS sequence"/>
</dbReference>
<organism evidence="1 2">
    <name type="scientific">Phytophthora megakarya</name>
    <dbReference type="NCBI Taxonomy" id="4795"/>
    <lineage>
        <taxon>Eukaryota</taxon>
        <taxon>Sar</taxon>
        <taxon>Stramenopiles</taxon>
        <taxon>Oomycota</taxon>
        <taxon>Peronosporomycetes</taxon>
        <taxon>Peronosporales</taxon>
        <taxon>Peronosporaceae</taxon>
        <taxon>Phytophthora</taxon>
    </lineage>
</organism>
<name>A0A225W7N9_9STRA</name>
<keyword evidence="2" id="KW-1185">Reference proteome</keyword>
<evidence type="ECO:0000313" key="2">
    <source>
        <dbReference type="Proteomes" id="UP000198211"/>
    </source>
</evidence>
<proteinExistence type="predicted"/>
<reference evidence="2" key="1">
    <citation type="submission" date="2017-03" db="EMBL/GenBank/DDBJ databases">
        <title>Phytopthora megakarya and P. palmivora, two closely related causual agents of cacao black pod achieved similar genome size and gene model numbers by different mechanisms.</title>
        <authorList>
            <person name="Ali S."/>
            <person name="Shao J."/>
            <person name="Larry D.J."/>
            <person name="Kronmiller B."/>
            <person name="Shen D."/>
            <person name="Strem M.D."/>
            <person name="Melnick R.L."/>
            <person name="Guiltinan M.J."/>
            <person name="Tyler B.M."/>
            <person name="Meinhardt L.W."/>
            <person name="Bailey B.A."/>
        </authorList>
    </citation>
    <scope>NUCLEOTIDE SEQUENCE [LARGE SCALE GENOMIC DNA]</scope>
    <source>
        <strain evidence="2">zdho120</strain>
    </source>
</reference>
<dbReference type="AlphaFoldDB" id="A0A225W7N9"/>
<protein>
    <submittedName>
        <fullName evidence="1">Uncharacterized protein</fullName>
    </submittedName>
</protein>
<sequence>MNWYRTFCQHYHEHGLPLTWGLFMTEVRTLSRPCDFEFALRQRPCKLRQHRPYHDYASEYQNV</sequence>
<accession>A0A225W7N9</accession>